<dbReference type="PRINTS" id="PR00080">
    <property type="entry name" value="SDRFAMILY"/>
</dbReference>
<evidence type="ECO:0000313" key="3">
    <source>
        <dbReference type="EMBL" id="SVE24415.1"/>
    </source>
</evidence>
<sequence>GSQYAEGLSEVGANVVLGDLDYTKCKQLSTKLKKKYGVDPLPLKLDLTKKISISNLVTKTIKKYSKIDVLINNAAYQGNSKIRKTSFEELSLLDWNEAIAVNLTGIFLACQQIGKIMKKQGFGNIINISSTYGLVAPDQRIYGDSGQNAASFYSATKSAVINLTRYLASYWANTGIRINTLSPGGVKRTQTKSFIKNYSKKTMLGRMAERDEYVGAMIFLASDASSYMTGSNLIIDGGWTAW</sequence>
<evidence type="ECO:0008006" key="4">
    <source>
        <dbReference type="Google" id="ProtNLM"/>
    </source>
</evidence>
<dbReference type="PRINTS" id="PR00081">
    <property type="entry name" value="GDHRDH"/>
</dbReference>
<feature type="non-terminal residue" evidence="3">
    <location>
        <position position="1"/>
    </location>
</feature>
<dbReference type="SUPFAM" id="SSF51735">
    <property type="entry name" value="NAD(P)-binding Rossmann-fold domains"/>
    <property type="match status" value="1"/>
</dbReference>
<organism evidence="3">
    <name type="scientific">marine metagenome</name>
    <dbReference type="NCBI Taxonomy" id="408172"/>
    <lineage>
        <taxon>unclassified sequences</taxon>
        <taxon>metagenomes</taxon>
        <taxon>ecological metagenomes</taxon>
    </lineage>
</organism>
<gene>
    <name evidence="3" type="ORF">METZ01_LOCUS477269</name>
</gene>
<protein>
    <recommendedName>
        <fullName evidence="4">Short-chain dehydrogenase</fullName>
    </recommendedName>
</protein>
<evidence type="ECO:0000256" key="1">
    <source>
        <dbReference type="ARBA" id="ARBA00006484"/>
    </source>
</evidence>
<dbReference type="EMBL" id="UINC01203931">
    <property type="protein sequence ID" value="SVE24415.1"/>
    <property type="molecule type" value="Genomic_DNA"/>
</dbReference>
<reference evidence="3" key="1">
    <citation type="submission" date="2018-05" db="EMBL/GenBank/DDBJ databases">
        <authorList>
            <person name="Lanie J.A."/>
            <person name="Ng W.-L."/>
            <person name="Kazmierczak K.M."/>
            <person name="Andrzejewski T.M."/>
            <person name="Davidsen T.M."/>
            <person name="Wayne K.J."/>
            <person name="Tettelin H."/>
            <person name="Glass J.I."/>
            <person name="Rusch D."/>
            <person name="Podicherti R."/>
            <person name="Tsui H.-C.T."/>
            <person name="Winkler M.E."/>
        </authorList>
    </citation>
    <scope>NUCLEOTIDE SEQUENCE</scope>
</reference>
<dbReference type="PANTHER" id="PTHR42760:SF133">
    <property type="entry name" value="3-OXOACYL-[ACYL-CARRIER-PROTEIN] REDUCTASE"/>
    <property type="match status" value="1"/>
</dbReference>
<dbReference type="InterPro" id="IPR002347">
    <property type="entry name" value="SDR_fam"/>
</dbReference>
<evidence type="ECO:0000256" key="2">
    <source>
        <dbReference type="ARBA" id="ARBA00023002"/>
    </source>
</evidence>
<comment type="similarity">
    <text evidence="1">Belongs to the short-chain dehydrogenases/reductases (SDR) family.</text>
</comment>
<accession>A0A383BYS0</accession>
<dbReference type="InterPro" id="IPR036291">
    <property type="entry name" value="NAD(P)-bd_dom_sf"/>
</dbReference>
<dbReference type="AlphaFoldDB" id="A0A383BYS0"/>
<dbReference type="Gene3D" id="3.40.50.720">
    <property type="entry name" value="NAD(P)-binding Rossmann-like Domain"/>
    <property type="match status" value="1"/>
</dbReference>
<dbReference type="GO" id="GO:0016616">
    <property type="term" value="F:oxidoreductase activity, acting on the CH-OH group of donors, NAD or NADP as acceptor"/>
    <property type="evidence" value="ECO:0007669"/>
    <property type="project" value="TreeGrafter"/>
</dbReference>
<keyword evidence="2" id="KW-0560">Oxidoreductase</keyword>
<name>A0A383BYS0_9ZZZZ</name>
<dbReference type="Pfam" id="PF13561">
    <property type="entry name" value="adh_short_C2"/>
    <property type="match status" value="1"/>
</dbReference>
<dbReference type="PANTHER" id="PTHR42760">
    <property type="entry name" value="SHORT-CHAIN DEHYDROGENASES/REDUCTASES FAMILY MEMBER"/>
    <property type="match status" value="1"/>
</dbReference>
<proteinExistence type="inferred from homology"/>